<evidence type="ECO:0000313" key="2">
    <source>
        <dbReference type="Proteomes" id="UP000019678"/>
    </source>
</evidence>
<gene>
    <name evidence="1" type="ORF">CAP_3510</name>
</gene>
<dbReference type="Proteomes" id="UP000019678">
    <property type="component" value="Unassembled WGS sequence"/>
</dbReference>
<keyword evidence="2" id="KW-1185">Reference proteome</keyword>
<protein>
    <submittedName>
        <fullName evidence="1">Uncharacterized protein</fullName>
    </submittedName>
</protein>
<comment type="caution">
    <text evidence="1">The sequence shown here is derived from an EMBL/GenBank/DDBJ whole genome shotgun (WGS) entry which is preliminary data.</text>
</comment>
<reference evidence="1 2" key="1">
    <citation type="submission" date="2013-05" db="EMBL/GenBank/DDBJ databases">
        <title>Genome assembly of Chondromyces apiculatus DSM 436.</title>
        <authorList>
            <person name="Sharma G."/>
            <person name="Khatri I."/>
            <person name="Kaur C."/>
            <person name="Mayilraj S."/>
            <person name="Subramanian S."/>
        </authorList>
    </citation>
    <scope>NUCLEOTIDE SEQUENCE [LARGE SCALE GENOMIC DNA]</scope>
    <source>
        <strain evidence="1 2">DSM 436</strain>
    </source>
</reference>
<name>A0A017T8K9_9BACT</name>
<dbReference type="EMBL" id="ASRX01000026">
    <property type="protein sequence ID" value="EYF05145.1"/>
    <property type="molecule type" value="Genomic_DNA"/>
</dbReference>
<dbReference type="RefSeq" id="WP_044242713.1">
    <property type="nucleotide sequence ID" value="NZ_ASRX01000026.1"/>
</dbReference>
<dbReference type="AlphaFoldDB" id="A0A017T8K9"/>
<evidence type="ECO:0000313" key="1">
    <source>
        <dbReference type="EMBL" id="EYF05145.1"/>
    </source>
</evidence>
<proteinExistence type="predicted"/>
<sequence>MTAEQAAAAWAVVQRAVSFVRHGKPHHEVCRFCRQPLRIEHASLDLQHAQLFIGCPCGKSNGIIKGL</sequence>
<dbReference type="STRING" id="1192034.CAP_3510"/>
<accession>A0A017T8K9</accession>
<organism evidence="1 2">
    <name type="scientific">Chondromyces apiculatus DSM 436</name>
    <dbReference type="NCBI Taxonomy" id="1192034"/>
    <lineage>
        <taxon>Bacteria</taxon>
        <taxon>Pseudomonadati</taxon>
        <taxon>Myxococcota</taxon>
        <taxon>Polyangia</taxon>
        <taxon>Polyangiales</taxon>
        <taxon>Polyangiaceae</taxon>
        <taxon>Chondromyces</taxon>
    </lineage>
</organism>